<dbReference type="GO" id="GO:0032259">
    <property type="term" value="P:methylation"/>
    <property type="evidence" value="ECO:0007669"/>
    <property type="project" value="UniProtKB-KW"/>
</dbReference>
<evidence type="ECO:0000256" key="1">
    <source>
        <dbReference type="SAM" id="MobiDB-lite"/>
    </source>
</evidence>
<dbReference type="CDD" id="cd02440">
    <property type="entry name" value="AdoMet_MTases"/>
    <property type="match status" value="1"/>
</dbReference>
<dbReference type="SUPFAM" id="SSF53335">
    <property type="entry name" value="S-adenosyl-L-methionine-dependent methyltransferases"/>
    <property type="match status" value="1"/>
</dbReference>
<feature type="signal peptide" evidence="2">
    <location>
        <begin position="1"/>
        <end position="25"/>
    </location>
</feature>
<feature type="chain" id="PRO_5046113791" evidence="2">
    <location>
        <begin position="26"/>
        <end position="248"/>
    </location>
</feature>
<gene>
    <name evidence="3" type="ORF">NX774_12830</name>
</gene>
<dbReference type="RefSeq" id="WP_258822565.1">
    <property type="nucleotide sequence ID" value="NZ_JANUHB010000002.1"/>
</dbReference>
<evidence type="ECO:0000313" key="4">
    <source>
        <dbReference type="Proteomes" id="UP001206126"/>
    </source>
</evidence>
<keyword evidence="3" id="KW-0489">Methyltransferase</keyword>
<dbReference type="PROSITE" id="PS51257">
    <property type="entry name" value="PROKAR_LIPOPROTEIN"/>
    <property type="match status" value="1"/>
</dbReference>
<dbReference type="Proteomes" id="UP001206126">
    <property type="component" value="Unassembled WGS sequence"/>
</dbReference>
<dbReference type="GO" id="GO:0008168">
    <property type="term" value="F:methyltransferase activity"/>
    <property type="evidence" value="ECO:0007669"/>
    <property type="project" value="UniProtKB-KW"/>
</dbReference>
<feature type="region of interest" description="Disordered" evidence="1">
    <location>
        <begin position="35"/>
        <end position="56"/>
    </location>
</feature>
<comment type="caution">
    <text evidence="3">The sequence shown here is derived from an EMBL/GenBank/DDBJ whole genome shotgun (WGS) entry which is preliminary data.</text>
</comment>
<accession>A0ABT2DCE7</accession>
<dbReference type="EC" id="2.1.1.-" evidence="3"/>
<evidence type="ECO:0000256" key="2">
    <source>
        <dbReference type="SAM" id="SignalP"/>
    </source>
</evidence>
<dbReference type="InterPro" id="IPR029063">
    <property type="entry name" value="SAM-dependent_MTases_sf"/>
</dbReference>
<dbReference type="Gene3D" id="3.40.50.150">
    <property type="entry name" value="Vaccinia Virus protein VP39"/>
    <property type="match status" value="1"/>
</dbReference>
<name>A0ABT2DCE7_9BURK</name>
<dbReference type="EMBL" id="JANUHB010000002">
    <property type="protein sequence ID" value="MCS0808808.1"/>
    <property type="molecule type" value="Genomic_DNA"/>
</dbReference>
<feature type="compositionally biased region" description="Basic and acidic residues" evidence="1">
    <location>
        <begin position="46"/>
        <end position="56"/>
    </location>
</feature>
<organism evidence="3 4">
    <name type="scientific">Massilia agilis</name>
    <dbReference type="NCBI Taxonomy" id="1811226"/>
    <lineage>
        <taxon>Bacteria</taxon>
        <taxon>Pseudomonadati</taxon>
        <taxon>Pseudomonadota</taxon>
        <taxon>Betaproteobacteria</taxon>
        <taxon>Burkholderiales</taxon>
        <taxon>Oxalobacteraceae</taxon>
        <taxon>Telluria group</taxon>
        <taxon>Massilia</taxon>
    </lineage>
</organism>
<keyword evidence="3" id="KW-0808">Transferase</keyword>
<reference evidence="3 4" key="1">
    <citation type="submission" date="2022-08" db="EMBL/GenBank/DDBJ databases">
        <title>Reclassification of Massilia species as members of the genera Telluria, Duganella, Pseudoduganella, Mokoshia gen. nov. and Zemynaea gen. nov. using orthogonal and non-orthogonal genome-based approaches.</title>
        <authorList>
            <person name="Bowman J.P."/>
        </authorList>
    </citation>
    <scope>NUCLEOTIDE SEQUENCE [LARGE SCALE GENOMIC DNA]</scope>
    <source>
        <strain evidence="3 4">JCM 31605</strain>
    </source>
</reference>
<sequence length="248" mass="26589">MQQKYRLAHAALALAACGLLGQAFAEPAAAPQGQSQYAQAIASPARTDDDRKSDDKRKPAEFLAFAKVRPGMKVLDLAAGGGTTSALLAAAVMPGGEVWAQTFKPSEKIDQRIASGKVPNLHAVVASIDNPIAKDMPPLDLVTINMSYHDVVNAPVDRAAMNKRLYDALKPGGYYVVIDNAAKNGSGLSATKTLHRIDEAAVIEEVTKAGFKVDAKSDYLRAPSDPREQPFWEMKGAPDDKFAIRFVK</sequence>
<keyword evidence="4" id="KW-1185">Reference proteome</keyword>
<protein>
    <submittedName>
        <fullName evidence="3">Class I SAM-dependent methyltransferase</fullName>
        <ecNumber evidence="3">2.1.1.-</ecNumber>
    </submittedName>
</protein>
<evidence type="ECO:0000313" key="3">
    <source>
        <dbReference type="EMBL" id="MCS0808808.1"/>
    </source>
</evidence>
<keyword evidence="2" id="KW-0732">Signal</keyword>
<dbReference type="Pfam" id="PF01209">
    <property type="entry name" value="Ubie_methyltran"/>
    <property type="match status" value="1"/>
</dbReference>
<proteinExistence type="predicted"/>